<keyword evidence="1" id="KW-0472">Membrane</keyword>
<gene>
    <name evidence="2" type="ORF">GLOINDRAFT_86986</name>
</gene>
<keyword evidence="1" id="KW-0812">Transmembrane</keyword>
<proteinExistence type="predicted"/>
<name>U9SZG2_RHIID</name>
<protein>
    <submittedName>
        <fullName evidence="2">Uncharacterized protein</fullName>
    </submittedName>
</protein>
<organism evidence="2">
    <name type="scientific">Rhizophagus irregularis (strain DAOM 181602 / DAOM 197198 / MUCL 43194)</name>
    <name type="common">Arbuscular mycorrhizal fungus</name>
    <name type="synonym">Glomus intraradices</name>
    <dbReference type="NCBI Taxonomy" id="747089"/>
    <lineage>
        <taxon>Eukaryota</taxon>
        <taxon>Fungi</taxon>
        <taxon>Fungi incertae sedis</taxon>
        <taxon>Mucoromycota</taxon>
        <taxon>Glomeromycotina</taxon>
        <taxon>Glomeromycetes</taxon>
        <taxon>Glomerales</taxon>
        <taxon>Glomeraceae</taxon>
        <taxon>Rhizophagus</taxon>
    </lineage>
</organism>
<evidence type="ECO:0000256" key="1">
    <source>
        <dbReference type="SAM" id="Phobius"/>
    </source>
</evidence>
<feature type="transmembrane region" description="Helical" evidence="1">
    <location>
        <begin position="6"/>
        <end position="31"/>
    </location>
</feature>
<sequence length="112" mass="13999">MLSLFAAGAYFLVIVFLFFCWYLRLLISFYLKKNLLIPVPRDNRWFFDYLQLLNEYEELVSPRMNRFSRTRQNRIIFLNRIIRYYQKEFSSEIEEYLEYLKHEYEELLSLHS</sequence>
<reference evidence="2" key="1">
    <citation type="submission" date="2013-07" db="EMBL/GenBank/DDBJ databases">
        <title>The genome of an arbuscular mycorrhizal fungus provides insights into the evolution of the oldest plant symbiosis.</title>
        <authorList>
            <consortium name="DOE Joint Genome Institute"/>
            <person name="Tisserant E."/>
            <person name="Malbreil M."/>
            <person name="Kuo A."/>
            <person name="Kohler A."/>
            <person name="Symeonidi A."/>
            <person name="Balestrini R."/>
            <person name="Charron P."/>
            <person name="Duensing N."/>
            <person name="Frei-dit-Frey N."/>
            <person name="Gianinazzi-Pearson V."/>
            <person name="Gilbert B."/>
            <person name="Handa Y."/>
            <person name="Hijri M."/>
            <person name="Kaul R."/>
            <person name="Kawaguchi M."/>
            <person name="Krajinski F."/>
            <person name="Lammers P."/>
            <person name="Lapierre D."/>
            <person name="Masclaux F.G."/>
            <person name="Murat C."/>
            <person name="Morin E."/>
            <person name="Ndikumana S."/>
            <person name="Pagni M."/>
            <person name="Petitpierre D."/>
            <person name="Requena N."/>
            <person name="Rosikiewicz P."/>
            <person name="Riley R."/>
            <person name="Saito K."/>
            <person name="San Clemente H."/>
            <person name="Shapiro H."/>
            <person name="van Tuinen D."/>
            <person name="Becard G."/>
            <person name="Bonfante P."/>
            <person name="Paszkowski U."/>
            <person name="Shachar-Hill Y."/>
            <person name="Young J.P."/>
            <person name="Sanders I.R."/>
            <person name="Henrissat B."/>
            <person name="Rensing S.A."/>
            <person name="Grigoriev I.V."/>
            <person name="Corradi N."/>
            <person name="Roux C."/>
            <person name="Martin F."/>
        </authorList>
    </citation>
    <scope>NUCLEOTIDE SEQUENCE</scope>
    <source>
        <strain evidence="2">DAOM 197198</strain>
    </source>
</reference>
<dbReference type="AlphaFoldDB" id="U9SZG2"/>
<accession>U9SZG2</accession>
<dbReference type="HOGENOM" id="CLU_2147189_0_0_1"/>
<dbReference type="EMBL" id="KI296541">
    <property type="protein sequence ID" value="ESA01334.1"/>
    <property type="molecule type" value="Genomic_DNA"/>
</dbReference>
<evidence type="ECO:0000313" key="2">
    <source>
        <dbReference type="EMBL" id="ESA01334.1"/>
    </source>
</evidence>
<keyword evidence="1" id="KW-1133">Transmembrane helix</keyword>